<dbReference type="Proteomes" id="UP000015354">
    <property type="component" value="Unassembled WGS sequence"/>
</dbReference>
<reference evidence="2 3" key="1">
    <citation type="journal article" date="2013" name="PLoS ONE">
        <title>Predicting the Proteins of Angomonas deanei, Strigomonas culicis and Their Respective Endosymbionts Reveals New Aspects of the Trypanosomatidae Family.</title>
        <authorList>
            <person name="Motta M.C."/>
            <person name="Martins A.C."/>
            <person name="de Souza S.S."/>
            <person name="Catta-Preta C.M."/>
            <person name="Silva R."/>
            <person name="Klein C.C."/>
            <person name="de Almeida L.G."/>
            <person name="de Lima Cunha O."/>
            <person name="Ciapina L.P."/>
            <person name="Brocchi M."/>
            <person name="Colabardini A.C."/>
            <person name="de Araujo Lima B."/>
            <person name="Machado C.R."/>
            <person name="de Almeida Soares C.M."/>
            <person name="Probst C.M."/>
            <person name="de Menezes C.B."/>
            <person name="Thompson C.E."/>
            <person name="Bartholomeu D.C."/>
            <person name="Gradia D.F."/>
            <person name="Pavoni D.P."/>
            <person name="Grisard E.C."/>
            <person name="Fantinatti-Garboggini F."/>
            <person name="Marchini F.K."/>
            <person name="Rodrigues-Luiz G.F."/>
            <person name="Wagner G."/>
            <person name="Goldman G.H."/>
            <person name="Fietto J.L."/>
            <person name="Elias M.C."/>
            <person name="Goldman M.H."/>
            <person name="Sagot M.F."/>
            <person name="Pereira M."/>
            <person name="Stoco P.H."/>
            <person name="de Mendonca-Neto R.P."/>
            <person name="Teixeira S.M."/>
            <person name="Maciel T.E."/>
            <person name="de Oliveira Mendes T.A."/>
            <person name="Urmenyi T.P."/>
            <person name="de Souza W."/>
            <person name="Schenkman S."/>
            <person name="de Vasconcelos A.T."/>
        </authorList>
    </citation>
    <scope>NUCLEOTIDE SEQUENCE [LARGE SCALE GENOMIC DNA]</scope>
</reference>
<organism evidence="2 3">
    <name type="scientific">Strigomonas culicis</name>
    <dbReference type="NCBI Taxonomy" id="28005"/>
    <lineage>
        <taxon>Eukaryota</taxon>
        <taxon>Discoba</taxon>
        <taxon>Euglenozoa</taxon>
        <taxon>Kinetoplastea</taxon>
        <taxon>Metakinetoplastina</taxon>
        <taxon>Trypanosomatida</taxon>
        <taxon>Trypanosomatidae</taxon>
        <taxon>Strigomonadinae</taxon>
        <taxon>Strigomonas</taxon>
    </lineage>
</organism>
<keyword evidence="1" id="KW-0812">Transmembrane</keyword>
<dbReference type="OrthoDB" id="247796at2759"/>
<evidence type="ECO:0000313" key="2">
    <source>
        <dbReference type="EMBL" id="EPY25235.1"/>
    </source>
</evidence>
<accession>S9VPR1</accession>
<dbReference type="EMBL" id="ATMH01006775">
    <property type="protein sequence ID" value="EPY25235.1"/>
    <property type="molecule type" value="Genomic_DNA"/>
</dbReference>
<keyword evidence="3" id="KW-1185">Reference proteome</keyword>
<keyword evidence="1" id="KW-0472">Membrane</keyword>
<keyword evidence="1" id="KW-1133">Transmembrane helix</keyword>
<comment type="caution">
    <text evidence="2">The sequence shown here is derived from an EMBL/GenBank/DDBJ whole genome shotgun (WGS) entry which is preliminary data.</text>
</comment>
<name>S9VPR1_9TRYP</name>
<gene>
    <name evidence="2" type="ORF">STCU_06775</name>
</gene>
<evidence type="ECO:0000313" key="3">
    <source>
        <dbReference type="Proteomes" id="UP000015354"/>
    </source>
</evidence>
<feature type="transmembrane region" description="Helical" evidence="1">
    <location>
        <begin position="6"/>
        <end position="25"/>
    </location>
</feature>
<proteinExistence type="predicted"/>
<evidence type="ECO:0000256" key="1">
    <source>
        <dbReference type="SAM" id="Phobius"/>
    </source>
</evidence>
<dbReference type="AlphaFoldDB" id="S9VPR1"/>
<protein>
    <submittedName>
        <fullName evidence="2">Uncharacterized protein</fullName>
    </submittedName>
</protein>
<sequence length="139" mass="15387">MHGAAIFFIVVGSLLAAYFLVGSLVRYHGGLHRCPEVLPNYRFWCGLVALLLRLLTCGRVQLGVPQRYYTDEYHHQSVVRSAGGMMALPRREEGDEGRRGSRRSGAFSAYAAHLDTLPSDGDDYGQEEGLEPADVVVKF</sequence>